<comment type="similarity">
    <text evidence="2">Belongs to the NlpA lipoprotein family.</text>
</comment>
<organism evidence="8 9">
    <name type="scientific">Microbacterium memoriense</name>
    <dbReference type="NCBI Taxonomy" id="2978350"/>
    <lineage>
        <taxon>Bacteria</taxon>
        <taxon>Bacillati</taxon>
        <taxon>Actinomycetota</taxon>
        <taxon>Actinomycetes</taxon>
        <taxon>Micrococcales</taxon>
        <taxon>Microbacteriaceae</taxon>
        <taxon>Microbacterium</taxon>
    </lineage>
</organism>
<dbReference type="PROSITE" id="PS51257">
    <property type="entry name" value="PROKAR_LIPOPROTEIN"/>
    <property type="match status" value="1"/>
</dbReference>
<evidence type="ECO:0000256" key="1">
    <source>
        <dbReference type="ARBA" id="ARBA00004635"/>
    </source>
</evidence>
<protein>
    <submittedName>
        <fullName evidence="8">MetQ/NlpA family ABC transporter substrate-binding protein</fullName>
    </submittedName>
</protein>
<dbReference type="Gene3D" id="3.40.190.10">
    <property type="entry name" value="Periplasmic binding protein-like II"/>
    <property type="match status" value="2"/>
</dbReference>
<reference evidence="8 9" key="1">
    <citation type="journal article" date="2024" name="Int. J. Syst. Evol. Microbiol.">
        <title>Microbacterium memoriense sp. nov., a member of the Actinomycetota from marine beach sediment of the north coast of Portugal.</title>
        <authorList>
            <person name="Santos J.D.N.D."/>
            <person name="Klimek D."/>
            <person name="Calusinska M."/>
            <person name="Lobo-da-Cunha A."/>
            <person name="Catita J."/>
            <person name="Goncalves H."/>
            <person name="Gonzalez I."/>
            <person name="Lage O.M."/>
        </authorList>
    </citation>
    <scope>NUCLEOTIDE SEQUENCE [LARGE SCALE GENOMIC DNA]</scope>
    <source>
        <strain evidence="8 9">PMIC_1C1B</strain>
    </source>
</reference>
<feature type="signal peptide" evidence="7">
    <location>
        <begin position="1"/>
        <end position="30"/>
    </location>
</feature>
<dbReference type="Proteomes" id="UP001300496">
    <property type="component" value="Unassembled WGS sequence"/>
</dbReference>
<dbReference type="Pfam" id="PF03180">
    <property type="entry name" value="Lipoprotein_9"/>
    <property type="match status" value="1"/>
</dbReference>
<evidence type="ECO:0000256" key="5">
    <source>
        <dbReference type="ARBA" id="ARBA00023139"/>
    </source>
</evidence>
<evidence type="ECO:0000313" key="8">
    <source>
        <dbReference type="EMBL" id="MCT9001026.1"/>
    </source>
</evidence>
<keyword evidence="5" id="KW-0564">Palmitate</keyword>
<name>A0ABT2P8N2_9MICO</name>
<evidence type="ECO:0000313" key="9">
    <source>
        <dbReference type="Proteomes" id="UP001300496"/>
    </source>
</evidence>
<dbReference type="SUPFAM" id="SSF53850">
    <property type="entry name" value="Periplasmic binding protein-like II"/>
    <property type="match status" value="1"/>
</dbReference>
<comment type="caution">
    <text evidence="8">The sequence shown here is derived from an EMBL/GenBank/DDBJ whole genome shotgun (WGS) entry which is preliminary data.</text>
</comment>
<keyword evidence="4" id="KW-0472">Membrane</keyword>
<feature type="chain" id="PRO_5045524540" evidence="7">
    <location>
        <begin position="31"/>
        <end position="267"/>
    </location>
</feature>
<gene>
    <name evidence="8" type="ORF">N4R40_01420</name>
</gene>
<evidence type="ECO:0000256" key="3">
    <source>
        <dbReference type="ARBA" id="ARBA00022729"/>
    </source>
</evidence>
<keyword evidence="3 7" id="KW-0732">Signal</keyword>
<evidence type="ECO:0000256" key="6">
    <source>
        <dbReference type="ARBA" id="ARBA00023288"/>
    </source>
</evidence>
<evidence type="ECO:0000256" key="4">
    <source>
        <dbReference type="ARBA" id="ARBA00023136"/>
    </source>
</evidence>
<dbReference type="InterPro" id="IPR004872">
    <property type="entry name" value="Lipoprotein_NlpA"/>
</dbReference>
<keyword evidence="9" id="KW-1185">Reference proteome</keyword>
<comment type="subcellular location">
    <subcellularLocation>
        <location evidence="1">Membrane</location>
        <topology evidence="1">Lipid-anchor</topology>
    </subcellularLocation>
</comment>
<dbReference type="EMBL" id="JAODOR010000002">
    <property type="protein sequence ID" value="MCT9001026.1"/>
    <property type="molecule type" value="Genomic_DNA"/>
</dbReference>
<sequence>MRSSSLPGLGLLLASVLLVSGCAASTTNQAETVTLQVAAVTSPMTDVVEAAGEAIEDGYEIELVEVADYVTANTILQAGDVDANFSQHVPYMESFNAGNDGTLVGIQPVYDFIIAFYSKTLTDIDGLPTGATVAIPNDPSNTGRALRLLANEGIITLDPAIDPYAATPDDITENPKELEFLQVAISALNTAYDEADLVFQWPSHISALGLNPQDDGLITELDDTFALNLVVRGEDADSAATAALQKAFTSDEVRAVIEANGTITTAF</sequence>
<accession>A0ABT2P8N2</accession>
<proteinExistence type="inferred from homology"/>
<dbReference type="PANTHER" id="PTHR30429">
    <property type="entry name" value="D-METHIONINE-BINDING LIPOPROTEIN METQ"/>
    <property type="match status" value="1"/>
</dbReference>
<keyword evidence="6" id="KW-0449">Lipoprotein</keyword>
<evidence type="ECO:0000256" key="2">
    <source>
        <dbReference type="ARBA" id="ARBA00008973"/>
    </source>
</evidence>
<dbReference type="RefSeq" id="WP_261605585.1">
    <property type="nucleotide sequence ID" value="NZ_JAODOR010000002.1"/>
</dbReference>
<dbReference type="PANTHER" id="PTHR30429:SF0">
    <property type="entry name" value="METHIONINE-BINDING LIPOPROTEIN METQ"/>
    <property type="match status" value="1"/>
</dbReference>
<evidence type="ECO:0000256" key="7">
    <source>
        <dbReference type="SAM" id="SignalP"/>
    </source>
</evidence>